<comment type="caution">
    <text evidence="10">The sequence shown here is derived from an EMBL/GenBank/DDBJ whole genome shotgun (WGS) entry which is preliminary data.</text>
</comment>
<dbReference type="GO" id="GO:0008892">
    <property type="term" value="F:guanine deaminase activity"/>
    <property type="evidence" value="ECO:0007669"/>
    <property type="project" value="UniProtKB-EC"/>
</dbReference>
<evidence type="ECO:0000256" key="6">
    <source>
        <dbReference type="ARBA" id="ARBA00022833"/>
    </source>
</evidence>
<gene>
    <name evidence="10" type="primary">guaD</name>
    <name evidence="10" type="ORF">HH682_01235</name>
</gene>
<protein>
    <recommendedName>
        <fullName evidence="3 7">Guanine deaminase</fullName>
        <shortName evidence="8">Guanase</shortName>
        <ecNumber evidence="3 7">3.5.4.3</ecNumber>
    </recommendedName>
    <alternativeName>
        <fullName evidence="8">Guanine aminohydrolase</fullName>
    </alternativeName>
</protein>
<comment type="catalytic activity">
    <reaction evidence="8">
        <text>guanine + H2O + H(+) = xanthine + NH4(+)</text>
        <dbReference type="Rhea" id="RHEA:14665"/>
        <dbReference type="ChEBI" id="CHEBI:15377"/>
        <dbReference type="ChEBI" id="CHEBI:15378"/>
        <dbReference type="ChEBI" id="CHEBI:16235"/>
        <dbReference type="ChEBI" id="CHEBI:17712"/>
        <dbReference type="ChEBI" id="CHEBI:28938"/>
        <dbReference type="EC" id="3.5.4.3"/>
    </reaction>
</comment>
<comment type="cofactor">
    <cofactor evidence="8">
        <name>Zn(2+)</name>
        <dbReference type="ChEBI" id="CHEBI:29105"/>
    </cofactor>
    <text evidence="8">Binds 1 zinc ion per subunit.</text>
</comment>
<keyword evidence="4 8" id="KW-0479">Metal-binding</keyword>
<dbReference type="SUPFAM" id="SSF51338">
    <property type="entry name" value="Composite domain of metallo-dependent hydrolases"/>
    <property type="match status" value="1"/>
</dbReference>
<reference evidence="10 11" key="1">
    <citation type="submission" date="2020-04" db="EMBL/GenBank/DDBJ databases">
        <title>Genome sequencing of Rosenbergiella species.</title>
        <authorList>
            <person name="Alvarez-Perez S."/>
            <person name="Lievens B."/>
        </authorList>
    </citation>
    <scope>NUCLEOTIDE SEQUENCE [LARGE SCALE GENOMIC DNA]</scope>
    <source>
        <strain evidence="10 11">S61</strain>
    </source>
</reference>
<evidence type="ECO:0000256" key="7">
    <source>
        <dbReference type="NCBIfam" id="TIGR02967"/>
    </source>
</evidence>
<keyword evidence="11" id="KW-1185">Reference proteome</keyword>
<dbReference type="EC" id="3.5.4.3" evidence="3 7"/>
<evidence type="ECO:0000256" key="8">
    <source>
        <dbReference type="RuleBase" id="RU366009"/>
    </source>
</evidence>
<comment type="function">
    <text evidence="8">Catalyzes the hydrolytic deamination of guanine, producing xanthine and ammonia.</text>
</comment>
<organism evidence="10 11">
    <name type="scientific">Rosenbergiella gaditana</name>
    <dbReference type="NCBI Taxonomy" id="2726987"/>
    <lineage>
        <taxon>Bacteria</taxon>
        <taxon>Pseudomonadati</taxon>
        <taxon>Pseudomonadota</taxon>
        <taxon>Gammaproteobacteria</taxon>
        <taxon>Enterobacterales</taxon>
        <taxon>Erwiniaceae</taxon>
        <taxon>Rosenbergiella</taxon>
    </lineage>
</organism>
<dbReference type="PANTHER" id="PTHR11271">
    <property type="entry name" value="GUANINE DEAMINASE"/>
    <property type="match status" value="1"/>
</dbReference>
<dbReference type="Gene3D" id="2.30.40.10">
    <property type="entry name" value="Urease, subunit C, domain 1"/>
    <property type="match status" value="1"/>
</dbReference>
<dbReference type="Proteomes" id="UP000790096">
    <property type="component" value="Unassembled WGS sequence"/>
</dbReference>
<evidence type="ECO:0000256" key="3">
    <source>
        <dbReference type="ARBA" id="ARBA00012781"/>
    </source>
</evidence>
<dbReference type="NCBIfam" id="TIGR02967">
    <property type="entry name" value="guan_deamin"/>
    <property type="match status" value="1"/>
</dbReference>
<evidence type="ECO:0000313" key="11">
    <source>
        <dbReference type="Proteomes" id="UP000790096"/>
    </source>
</evidence>
<comment type="similarity">
    <text evidence="2 8">Belongs to the metallo-dependent hydrolases superfamily. ATZ/TRZ family.</text>
</comment>
<dbReference type="InterPro" id="IPR032466">
    <property type="entry name" value="Metal_Hydrolase"/>
</dbReference>
<evidence type="ECO:0000313" key="10">
    <source>
        <dbReference type="EMBL" id="MBT0723085.1"/>
    </source>
</evidence>
<dbReference type="InterPro" id="IPR011059">
    <property type="entry name" value="Metal-dep_hydrolase_composite"/>
</dbReference>
<accession>A0ABS5SSQ7</accession>
<name>A0ABS5SSQ7_9GAMM</name>
<proteinExistence type="inferred from homology"/>
<dbReference type="CDD" id="cd01303">
    <property type="entry name" value="GDEase"/>
    <property type="match status" value="1"/>
</dbReference>
<dbReference type="RefSeq" id="WP_214235459.1">
    <property type="nucleotide sequence ID" value="NZ_JABBFR010000001.1"/>
</dbReference>
<dbReference type="InterPro" id="IPR051607">
    <property type="entry name" value="Metallo-dep_hydrolases"/>
</dbReference>
<feature type="domain" description="Amidohydrolase-related" evidence="9">
    <location>
        <begin position="69"/>
        <end position="428"/>
    </location>
</feature>
<dbReference type="Pfam" id="PF01979">
    <property type="entry name" value="Amidohydro_1"/>
    <property type="match status" value="1"/>
</dbReference>
<keyword evidence="6 8" id="KW-0862">Zinc</keyword>
<dbReference type="SUPFAM" id="SSF51556">
    <property type="entry name" value="Metallo-dependent hydrolases"/>
    <property type="match status" value="1"/>
</dbReference>
<dbReference type="NCBIfam" id="NF006679">
    <property type="entry name" value="PRK09228.1"/>
    <property type="match status" value="1"/>
</dbReference>
<evidence type="ECO:0000256" key="2">
    <source>
        <dbReference type="ARBA" id="ARBA00006745"/>
    </source>
</evidence>
<evidence type="ECO:0000256" key="5">
    <source>
        <dbReference type="ARBA" id="ARBA00022801"/>
    </source>
</evidence>
<dbReference type="EMBL" id="JABBFR010000001">
    <property type="protein sequence ID" value="MBT0723085.1"/>
    <property type="molecule type" value="Genomic_DNA"/>
</dbReference>
<dbReference type="InterPro" id="IPR006680">
    <property type="entry name" value="Amidohydro-rel"/>
</dbReference>
<comment type="pathway">
    <text evidence="1 8">Purine metabolism; guanine degradation; xanthine from guanine: step 1/1.</text>
</comment>
<dbReference type="Gene3D" id="3.20.20.140">
    <property type="entry name" value="Metal-dependent hydrolases"/>
    <property type="match status" value="1"/>
</dbReference>
<evidence type="ECO:0000256" key="1">
    <source>
        <dbReference type="ARBA" id="ARBA00004984"/>
    </source>
</evidence>
<evidence type="ECO:0000259" key="9">
    <source>
        <dbReference type="Pfam" id="PF01979"/>
    </source>
</evidence>
<sequence length="439" mass="50115">MRYAIRAAFFDFTSRLNDMTQASQHARYIEEGLLLINQGKIDALIEWEDRDQIAEWQHYTYYDLRGKLIMPGFIDTHIHFPQIGMVGSWGEQLLAWLEEYTFPAESEYQDTAFAEQMASLFLDQCLENGTTSALIFGSVHTGSTEALFAAAEQREMRIIAGKVMMDRFVPEALCEEATESYQQTKQLIERWHNKGRLHYALTPRFAPTSSPALLSVVSQLKREYPDVWLQTHLSENPQEIAWVKELFPEHPNYLSVYHHYALTGPKSVFAHCLHLEDAEWQCLSQTHSSISFCPTSNLFLGSGLFNLRKAHQHNIKVGMGTDIGAGTSFSLLRTLSEAYKVQQLQHYSLTVTEAFYHATLGGAVSLALDDKIGSFMPGKDADFIVVDLAVTPLQTLRQSRCRDIWERLFVLMTLGDERNIRQTWVNGRCAFQRHDNISS</sequence>
<keyword evidence="5 8" id="KW-0378">Hydrolase</keyword>
<evidence type="ECO:0000256" key="4">
    <source>
        <dbReference type="ARBA" id="ARBA00022723"/>
    </source>
</evidence>
<dbReference type="InterPro" id="IPR014311">
    <property type="entry name" value="Guanine_deaminase"/>
</dbReference>
<dbReference type="PANTHER" id="PTHR11271:SF6">
    <property type="entry name" value="GUANINE DEAMINASE"/>
    <property type="match status" value="1"/>
</dbReference>